<keyword evidence="1" id="KW-1133">Transmembrane helix</keyword>
<sequence length="217" mass="24117">MAEVDSPSGKRSLFAPITLMLLVISLIGNVFFYSQYLHGTKEKRVEEGSRIIRAGWDTKLHFGGILDNVRLLLDSGDDMGKRIAAKQGIVSWTGYGEQVQAFVWGADGRNGKEPLTFERRNALTFISHVEASLQHIGTHGGPLTEEELRYLQSIEELYSTLREIAERFTVDTINDAQAQLVLSGGDWVNAAYDLAAVMDREEQVLFEGVADPLLSED</sequence>
<protein>
    <submittedName>
        <fullName evidence="2">Uncharacterized protein</fullName>
    </submittedName>
</protein>
<accession>A0A2W1LHI2</accession>
<dbReference type="Proteomes" id="UP000249522">
    <property type="component" value="Unassembled WGS sequence"/>
</dbReference>
<evidence type="ECO:0000313" key="2">
    <source>
        <dbReference type="EMBL" id="PZD93944.1"/>
    </source>
</evidence>
<evidence type="ECO:0000256" key="1">
    <source>
        <dbReference type="SAM" id="Phobius"/>
    </source>
</evidence>
<comment type="caution">
    <text evidence="2">The sequence shown here is derived from an EMBL/GenBank/DDBJ whole genome shotgun (WGS) entry which is preliminary data.</text>
</comment>
<organism evidence="2 3">
    <name type="scientific">Paenibacillus sambharensis</name>
    <dbReference type="NCBI Taxonomy" id="1803190"/>
    <lineage>
        <taxon>Bacteria</taxon>
        <taxon>Bacillati</taxon>
        <taxon>Bacillota</taxon>
        <taxon>Bacilli</taxon>
        <taxon>Bacillales</taxon>
        <taxon>Paenibacillaceae</taxon>
        <taxon>Paenibacillus</taxon>
    </lineage>
</organism>
<dbReference type="AlphaFoldDB" id="A0A2W1LHI2"/>
<dbReference type="EMBL" id="QKRB01000055">
    <property type="protein sequence ID" value="PZD93944.1"/>
    <property type="molecule type" value="Genomic_DNA"/>
</dbReference>
<feature type="transmembrane region" description="Helical" evidence="1">
    <location>
        <begin position="13"/>
        <end position="34"/>
    </location>
</feature>
<keyword evidence="1" id="KW-0472">Membrane</keyword>
<keyword evidence="3" id="KW-1185">Reference proteome</keyword>
<evidence type="ECO:0000313" key="3">
    <source>
        <dbReference type="Proteomes" id="UP000249522"/>
    </source>
</evidence>
<keyword evidence="1" id="KW-0812">Transmembrane</keyword>
<name>A0A2W1LHI2_9BACL</name>
<dbReference type="OrthoDB" id="2612455at2"/>
<gene>
    <name evidence="2" type="ORF">DNH61_20865</name>
</gene>
<dbReference type="RefSeq" id="WP_111148753.1">
    <property type="nucleotide sequence ID" value="NZ_QKRB01000055.1"/>
</dbReference>
<proteinExistence type="predicted"/>
<reference evidence="2 3" key="1">
    <citation type="submission" date="2018-06" db="EMBL/GenBank/DDBJ databases">
        <title>Paenibacillus imtechensis sp. nov.</title>
        <authorList>
            <person name="Pinnaka A.K."/>
            <person name="Singh H."/>
            <person name="Kaur M."/>
        </authorList>
    </citation>
    <scope>NUCLEOTIDE SEQUENCE [LARGE SCALE GENOMIC DNA]</scope>
    <source>
        <strain evidence="2 3">SMB1</strain>
    </source>
</reference>